<sequence>MTPRIDESTSGANEPRLQPGPPVLDDEGEGRLLEVLNDAQRLGFLGRGPVERHVSHGLGFAAAWAEVDPTMAMGADRSPRRIADVGSGGGVPGLVLAMASEAHLVLVDNKTRRTDWLSEAAYRLGVDDRVSVVARPAEEAGQDPEWRGSCDVVVARSFAGPAPTAECAAGLVRRGGLVVVSEPPEAGDRWAGLVSAQLGYQAVRLVDRPEGHYAVLIAGGAPLEARFPRTWAAQKKRPMFT</sequence>
<dbReference type="InterPro" id="IPR003682">
    <property type="entry name" value="rRNA_ssu_MeTfrase_G"/>
</dbReference>
<protein>
    <recommendedName>
        <fullName evidence="6">Glucose-inhibited division protein B</fullName>
    </recommendedName>
</protein>
<evidence type="ECO:0000256" key="4">
    <source>
        <dbReference type="ARBA" id="ARBA00022679"/>
    </source>
</evidence>
<feature type="region of interest" description="Disordered" evidence="7">
    <location>
        <begin position="1"/>
        <end position="27"/>
    </location>
</feature>
<keyword evidence="1" id="KW-0963">Cytoplasm</keyword>
<evidence type="ECO:0000256" key="7">
    <source>
        <dbReference type="SAM" id="MobiDB-lite"/>
    </source>
</evidence>
<keyword evidence="5" id="KW-0949">S-adenosyl-L-methionine</keyword>
<dbReference type="GO" id="GO:0005829">
    <property type="term" value="C:cytosol"/>
    <property type="evidence" value="ECO:0007669"/>
    <property type="project" value="TreeGrafter"/>
</dbReference>
<evidence type="ECO:0000313" key="8">
    <source>
        <dbReference type="EMBL" id="MBK9297278.1"/>
    </source>
</evidence>
<reference evidence="8 9" key="1">
    <citation type="submission" date="2020-10" db="EMBL/GenBank/DDBJ databases">
        <title>Connecting structure to function with the recovery of over 1000 high-quality activated sludge metagenome-assembled genomes encoding full-length rRNA genes using long-read sequencing.</title>
        <authorList>
            <person name="Singleton C.M."/>
            <person name="Petriglieri F."/>
            <person name="Kristensen J.M."/>
            <person name="Kirkegaard R.H."/>
            <person name="Michaelsen T.Y."/>
            <person name="Andersen M.H."/>
            <person name="Karst S.M."/>
            <person name="Dueholm M.S."/>
            <person name="Nielsen P.H."/>
            <person name="Albertsen M."/>
        </authorList>
    </citation>
    <scope>NUCLEOTIDE SEQUENCE [LARGE SCALE GENOMIC DNA]</scope>
    <source>
        <strain evidence="8">Lyne_18-Q3-R50-59_MAXAC.006</strain>
    </source>
</reference>
<dbReference type="AlphaFoldDB" id="A0A936ND81"/>
<dbReference type="EMBL" id="JADJZA010000007">
    <property type="protein sequence ID" value="MBK9297278.1"/>
    <property type="molecule type" value="Genomic_DNA"/>
</dbReference>
<evidence type="ECO:0000256" key="3">
    <source>
        <dbReference type="ARBA" id="ARBA00022603"/>
    </source>
</evidence>
<dbReference type="Proteomes" id="UP000727993">
    <property type="component" value="Unassembled WGS sequence"/>
</dbReference>
<proteinExistence type="predicted"/>
<accession>A0A936ND81</accession>
<organism evidence="8 9">
    <name type="scientific">Candidatus Neomicrothrix subdominans</name>
    <dbReference type="NCBI Taxonomy" id="2954438"/>
    <lineage>
        <taxon>Bacteria</taxon>
        <taxon>Bacillati</taxon>
        <taxon>Actinomycetota</taxon>
        <taxon>Acidimicrobiia</taxon>
        <taxon>Acidimicrobiales</taxon>
        <taxon>Microthrixaceae</taxon>
        <taxon>Candidatus Neomicrothrix</taxon>
    </lineage>
</organism>
<dbReference type="InterPro" id="IPR029063">
    <property type="entry name" value="SAM-dependent_MTases_sf"/>
</dbReference>
<comment type="caution">
    <text evidence="8">The sequence shown here is derived from an EMBL/GenBank/DDBJ whole genome shotgun (WGS) entry which is preliminary data.</text>
</comment>
<dbReference type="CDD" id="cd02440">
    <property type="entry name" value="AdoMet_MTases"/>
    <property type="match status" value="1"/>
</dbReference>
<keyword evidence="4" id="KW-0808">Transferase</keyword>
<evidence type="ECO:0000256" key="1">
    <source>
        <dbReference type="ARBA" id="ARBA00022490"/>
    </source>
</evidence>
<evidence type="ECO:0000256" key="6">
    <source>
        <dbReference type="ARBA" id="ARBA00031818"/>
    </source>
</evidence>
<dbReference type="SUPFAM" id="SSF53335">
    <property type="entry name" value="S-adenosyl-L-methionine-dependent methyltransferases"/>
    <property type="match status" value="1"/>
</dbReference>
<keyword evidence="3 8" id="KW-0489">Methyltransferase</keyword>
<evidence type="ECO:0000256" key="5">
    <source>
        <dbReference type="ARBA" id="ARBA00022691"/>
    </source>
</evidence>
<dbReference type="Pfam" id="PF02527">
    <property type="entry name" value="GidB"/>
    <property type="match status" value="1"/>
</dbReference>
<dbReference type="GO" id="GO:0070043">
    <property type="term" value="F:rRNA (guanine-N7-)-methyltransferase activity"/>
    <property type="evidence" value="ECO:0007669"/>
    <property type="project" value="TreeGrafter"/>
</dbReference>
<keyword evidence="2" id="KW-0698">rRNA processing</keyword>
<name>A0A936ND81_9ACTN</name>
<dbReference type="Gene3D" id="3.40.50.150">
    <property type="entry name" value="Vaccinia Virus protein VP39"/>
    <property type="match status" value="1"/>
</dbReference>
<gene>
    <name evidence="8" type="ORF">IPN02_10710</name>
</gene>
<dbReference type="PANTHER" id="PTHR31760">
    <property type="entry name" value="S-ADENOSYL-L-METHIONINE-DEPENDENT METHYLTRANSFERASES SUPERFAMILY PROTEIN"/>
    <property type="match status" value="1"/>
</dbReference>
<evidence type="ECO:0000256" key="2">
    <source>
        <dbReference type="ARBA" id="ARBA00022552"/>
    </source>
</evidence>
<dbReference type="PANTHER" id="PTHR31760:SF0">
    <property type="entry name" value="S-ADENOSYL-L-METHIONINE-DEPENDENT METHYLTRANSFERASES SUPERFAMILY PROTEIN"/>
    <property type="match status" value="1"/>
</dbReference>
<evidence type="ECO:0000313" key="9">
    <source>
        <dbReference type="Proteomes" id="UP000727993"/>
    </source>
</evidence>